<reference evidence="19" key="1">
    <citation type="journal article" date="2019" name="Int. J. Syst. Evol. Microbiol.">
        <title>The Global Catalogue of Microorganisms (GCM) 10K type strain sequencing project: providing services to taxonomists for standard genome sequencing and annotation.</title>
        <authorList>
            <consortium name="The Broad Institute Genomics Platform"/>
            <consortium name="The Broad Institute Genome Sequencing Center for Infectious Disease"/>
            <person name="Wu L."/>
            <person name="Ma J."/>
        </authorList>
    </citation>
    <scope>NUCLEOTIDE SEQUENCE [LARGE SCALE GENOMIC DNA]</scope>
    <source>
        <strain evidence="19">CECT 7226</strain>
    </source>
</reference>
<dbReference type="PRINTS" id="PR00344">
    <property type="entry name" value="BCTRLSENSOR"/>
</dbReference>
<keyword evidence="10" id="KW-0067">ATP-binding</keyword>
<evidence type="ECO:0000256" key="1">
    <source>
        <dbReference type="ARBA" id="ARBA00000085"/>
    </source>
</evidence>
<evidence type="ECO:0000256" key="12">
    <source>
        <dbReference type="ARBA" id="ARBA00023012"/>
    </source>
</evidence>
<dbReference type="Proteomes" id="UP001223712">
    <property type="component" value="Unassembled WGS sequence"/>
</dbReference>
<dbReference type="Pfam" id="PF16527">
    <property type="entry name" value="CpxA_peri"/>
    <property type="match status" value="1"/>
</dbReference>
<dbReference type="Gene3D" id="3.30.565.10">
    <property type="entry name" value="Histidine kinase-like ATPase, C-terminal domain"/>
    <property type="match status" value="1"/>
</dbReference>
<keyword evidence="6" id="KW-0808">Transferase</keyword>
<dbReference type="InterPro" id="IPR003660">
    <property type="entry name" value="HAMP_dom"/>
</dbReference>
<evidence type="ECO:0000256" key="2">
    <source>
        <dbReference type="ARBA" id="ARBA00004651"/>
    </source>
</evidence>
<evidence type="ECO:0000259" key="16">
    <source>
        <dbReference type="PROSITE" id="PS50109"/>
    </source>
</evidence>
<dbReference type="SUPFAM" id="SSF55874">
    <property type="entry name" value="ATPase domain of HSP90 chaperone/DNA topoisomerase II/histidine kinase"/>
    <property type="match status" value="1"/>
</dbReference>
<evidence type="ECO:0000256" key="10">
    <source>
        <dbReference type="ARBA" id="ARBA00022840"/>
    </source>
</evidence>
<keyword evidence="9 18" id="KW-0418">Kinase</keyword>
<dbReference type="Gene3D" id="1.10.287.130">
    <property type="match status" value="1"/>
</dbReference>
<dbReference type="InterPro" id="IPR004358">
    <property type="entry name" value="Sig_transdc_His_kin-like_C"/>
</dbReference>
<evidence type="ECO:0000313" key="19">
    <source>
        <dbReference type="Proteomes" id="UP001223712"/>
    </source>
</evidence>
<dbReference type="GO" id="GO:0016301">
    <property type="term" value="F:kinase activity"/>
    <property type="evidence" value="ECO:0007669"/>
    <property type="project" value="UniProtKB-KW"/>
</dbReference>
<keyword evidence="11 15" id="KW-1133">Transmembrane helix</keyword>
<dbReference type="InterPro" id="IPR036890">
    <property type="entry name" value="HATPase_C_sf"/>
</dbReference>
<dbReference type="InterPro" id="IPR003594">
    <property type="entry name" value="HATPase_dom"/>
</dbReference>
<evidence type="ECO:0000256" key="8">
    <source>
        <dbReference type="ARBA" id="ARBA00022741"/>
    </source>
</evidence>
<dbReference type="GO" id="GO:0016787">
    <property type="term" value="F:hydrolase activity"/>
    <property type="evidence" value="ECO:0007669"/>
    <property type="project" value="UniProtKB-KW"/>
</dbReference>
<dbReference type="InterPro" id="IPR005467">
    <property type="entry name" value="His_kinase_dom"/>
</dbReference>
<keyword evidence="18" id="KW-0378">Hydrolase</keyword>
<comment type="subcellular location">
    <subcellularLocation>
        <location evidence="2">Cell membrane</location>
        <topology evidence="2">Multi-pass membrane protein</topology>
    </subcellularLocation>
</comment>
<keyword evidence="5" id="KW-0597">Phosphoprotein</keyword>
<evidence type="ECO:0000256" key="3">
    <source>
        <dbReference type="ARBA" id="ARBA00012438"/>
    </source>
</evidence>
<dbReference type="PROSITE" id="PS50109">
    <property type="entry name" value="HIS_KIN"/>
    <property type="match status" value="1"/>
</dbReference>
<dbReference type="Gene3D" id="3.30.450.210">
    <property type="entry name" value="Two-component sensor protein CpxA, periplasmic domain"/>
    <property type="match status" value="1"/>
</dbReference>
<name>A0ABT8CHD3_9VIBR</name>
<evidence type="ECO:0000256" key="11">
    <source>
        <dbReference type="ARBA" id="ARBA00022989"/>
    </source>
</evidence>
<dbReference type="CDD" id="cd06225">
    <property type="entry name" value="HAMP"/>
    <property type="match status" value="1"/>
</dbReference>
<dbReference type="InterPro" id="IPR036097">
    <property type="entry name" value="HisK_dim/P_sf"/>
</dbReference>
<dbReference type="NCBIfam" id="NF007007">
    <property type="entry name" value="PRK09470.1"/>
    <property type="match status" value="1"/>
</dbReference>
<evidence type="ECO:0000256" key="15">
    <source>
        <dbReference type="SAM" id="Phobius"/>
    </source>
</evidence>
<evidence type="ECO:0000256" key="9">
    <source>
        <dbReference type="ARBA" id="ARBA00022777"/>
    </source>
</evidence>
<keyword evidence="14" id="KW-0175">Coiled coil</keyword>
<accession>A0ABT8CHD3</accession>
<dbReference type="RefSeq" id="WP_261838296.1">
    <property type="nucleotide sequence ID" value="NZ_AP025458.1"/>
</dbReference>
<dbReference type="PANTHER" id="PTHR45528:SF1">
    <property type="entry name" value="SENSOR HISTIDINE KINASE CPXA"/>
    <property type="match status" value="1"/>
</dbReference>
<evidence type="ECO:0000256" key="7">
    <source>
        <dbReference type="ARBA" id="ARBA00022692"/>
    </source>
</evidence>
<dbReference type="SUPFAM" id="SSF47384">
    <property type="entry name" value="Homodimeric domain of signal transducing histidine kinase"/>
    <property type="match status" value="1"/>
</dbReference>
<proteinExistence type="predicted"/>
<evidence type="ECO:0000259" key="17">
    <source>
        <dbReference type="PROSITE" id="PS50885"/>
    </source>
</evidence>
<feature type="transmembrane region" description="Helical" evidence="15">
    <location>
        <begin position="12"/>
        <end position="31"/>
    </location>
</feature>
<sequence length="459" mass="51988">MRIPKITSLYGRIFAIFWFTMLLVLISVLSLPHLDPRVARSVPTDHLNKLERIAKGAENRYAREPNLGKIIFQLEMHQNHKDSRPRIYLTDREGNVLTSKRQSDYKQKAIRNFVTLIDNPEEPKQKLYGHYMIAGPVPITLAGEELLMYAGIKWNQPPPFLLRLFDKPLQLLLAVMLASTPLLLWLAWALSQPARRLELAAQRVAKGQFEVDPLLEKGTSEFRQAGESFNQMVEAVNQMMSGQQRLLSDISHELRSPLTRLRMANALAIRKQGDSQELERIDTEAQRLEQMISELLTLSRMQVDSHITREVQPLSSLWEEILKDAEFEAEQMGKQLVFSDIPDRSISGNPKLLMSALDNITRNAIYYGKDHVDVQFSVQQDQLTICVNDNGDGVSEDELDSIFRPFYRVSTARDRNSGGTGLGLTITESAIRQHSGTIAASHSQLGGLQLKICLPILPV</sequence>
<keyword evidence="7 15" id="KW-0812">Transmembrane</keyword>
<protein>
    <recommendedName>
        <fullName evidence="3">histidine kinase</fullName>
        <ecNumber evidence="3">2.7.13.3</ecNumber>
    </recommendedName>
</protein>
<dbReference type="InterPro" id="IPR050398">
    <property type="entry name" value="HssS/ArlS-like"/>
</dbReference>
<dbReference type="SMART" id="SM00388">
    <property type="entry name" value="HisKA"/>
    <property type="match status" value="1"/>
</dbReference>
<evidence type="ECO:0000256" key="6">
    <source>
        <dbReference type="ARBA" id="ARBA00022679"/>
    </source>
</evidence>
<feature type="domain" description="Histidine kinase" evidence="16">
    <location>
        <begin position="249"/>
        <end position="458"/>
    </location>
</feature>
<feature type="domain" description="HAMP" evidence="17">
    <location>
        <begin position="188"/>
        <end position="241"/>
    </location>
</feature>
<dbReference type="InterPro" id="IPR038515">
    <property type="entry name" value="CpxA_peri_sf"/>
</dbReference>
<keyword evidence="4" id="KW-1003">Cell membrane</keyword>
<gene>
    <name evidence="18" type="primary">cpxA</name>
    <name evidence="18" type="ORF">QWY96_07720</name>
</gene>
<dbReference type="InterPro" id="IPR032404">
    <property type="entry name" value="CpxA_peri"/>
</dbReference>
<evidence type="ECO:0000313" key="18">
    <source>
        <dbReference type="EMBL" id="MDN3700804.1"/>
    </source>
</evidence>
<comment type="caution">
    <text evidence="18">The sequence shown here is derived from an EMBL/GenBank/DDBJ whole genome shotgun (WGS) entry which is preliminary data.</text>
</comment>
<keyword evidence="19" id="KW-1185">Reference proteome</keyword>
<dbReference type="CDD" id="cd00082">
    <property type="entry name" value="HisKA"/>
    <property type="match status" value="1"/>
</dbReference>
<dbReference type="Pfam" id="PF02518">
    <property type="entry name" value="HATPase_c"/>
    <property type="match status" value="1"/>
</dbReference>
<comment type="catalytic activity">
    <reaction evidence="1">
        <text>ATP + protein L-histidine = ADP + protein N-phospho-L-histidine.</text>
        <dbReference type="EC" id="2.7.13.3"/>
    </reaction>
</comment>
<evidence type="ECO:0000256" key="4">
    <source>
        <dbReference type="ARBA" id="ARBA00022475"/>
    </source>
</evidence>
<organism evidence="18 19">
    <name type="scientific">Vibrio artabrorum</name>
    <dbReference type="NCBI Taxonomy" id="446374"/>
    <lineage>
        <taxon>Bacteria</taxon>
        <taxon>Pseudomonadati</taxon>
        <taxon>Pseudomonadota</taxon>
        <taxon>Gammaproteobacteria</taxon>
        <taxon>Vibrionales</taxon>
        <taxon>Vibrionaceae</taxon>
        <taxon>Vibrio</taxon>
    </lineage>
</organism>
<dbReference type="Pfam" id="PF00672">
    <property type="entry name" value="HAMP"/>
    <property type="match status" value="1"/>
</dbReference>
<dbReference type="EC" id="2.7.13.3" evidence="3"/>
<dbReference type="Pfam" id="PF00512">
    <property type="entry name" value="HisKA"/>
    <property type="match status" value="1"/>
</dbReference>
<dbReference type="PROSITE" id="PS50885">
    <property type="entry name" value="HAMP"/>
    <property type="match status" value="1"/>
</dbReference>
<keyword evidence="12" id="KW-0902">Two-component regulatory system</keyword>
<dbReference type="InterPro" id="IPR058125">
    <property type="entry name" value="CpxA"/>
</dbReference>
<dbReference type="PANTHER" id="PTHR45528">
    <property type="entry name" value="SENSOR HISTIDINE KINASE CPXA"/>
    <property type="match status" value="1"/>
</dbReference>
<evidence type="ECO:0000256" key="13">
    <source>
        <dbReference type="ARBA" id="ARBA00023136"/>
    </source>
</evidence>
<dbReference type="EMBL" id="JAUFQY010000001">
    <property type="protein sequence ID" value="MDN3700804.1"/>
    <property type="molecule type" value="Genomic_DNA"/>
</dbReference>
<evidence type="ECO:0000256" key="14">
    <source>
        <dbReference type="SAM" id="Coils"/>
    </source>
</evidence>
<keyword evidence="13 15" id="KW-0472">Membrane</keyword>
<evidence type="ECO:0000256" key="5">
    <source>
        <dbReference type="ARBA" id="ARBA00022553"/>
    </source>
</evidence>
<dbReference type="SMART" id="SM00387">
    <property type="entry name" value="HATPase_c"/>
    <property type="match status" value="1"/>
</dbReference>
<dbReference type="InterPro" id="IPR003661">
    <property type="entry name" value="HisK_dim/P_dom"/>
</dbReference>
<feature type="coiled-coil region" evidence="14">
    <location>
        <begin position="271"/>
        <end position="298"/>
    </location>
</feature>
<keyword evidence="8" id="KW-0547">Nucleotide-binding</keyword>
<dbReference type="SMART" id="SM00304">
    <property type="entry name" value="HAMP"/>
    <property type="match status" value="1"/>
</dbReference>